<comment type="caution">
    <text evidence="9">The sequence shown here is derived from an EMBL/GenBank/DDBJ whole genome shotgun (WGS) entry which is preliminary data.</text>
</comment>
<dbReference type="EMBL" id="AKHW03006834">
    <property type="protein sequence ID" value="KYO18320.1"/>
    <property type="molecule type" value="Genomic_DNA"/>
</dbReference>
<dbReference type="PANTHER" id="PTHR26450:SF30">
    <property type="entry name" value="OLFACTORY RECEPTOR 572"/>
    <property type="match status" value="1"/>
</dbReference>
<organism evidence="9 10">
    <name type="scientific">Alligator mississippiensis</name>
    <name type="common">American alligator</name>
    <dbReference type="NCBI Taxonomy" id="8496"/>
    <lineage>
        <taxon>Eukaryota</taxon>
        <taxon>Metazoa</taxon>
        <taxon>Chordata</taxon>
        <taxon>Craniata</taxon>
        <taxon>Vertebrata</taxon>
        <taxon>Euteleostomi</taxon>
        <taxon>Archelosauria</taxon>
        <taxon>Archosauria</taxon>
        <taxon>Crocodylia</taxon>
        <taxon>Alligatoridae</taxon>
        <taxon>Alligatorinae</taxon>
        <taxon>Alligator</taxon>
    </lineage>
</organism>
<protein>
    <recommendedName>
        <fullName evidence="11">G-protein coupled receptors family 1 profile domain-containing protein</fullName>
    </recommendedName>
</protein>
<keyword evidence="4" id="KW-0552">Olfaction</keyword>
<dbReference type="PANTHER" id="PTHR26450">
    <property type="entry name" value="OLFACTORY RECEPTOR 56B1-RELATED"/>
    <property type="match status" value="1"/>
</dbReference>
<evidence type="ECO:0000313" key="9">
    <source>
        <dbReference type="EMBL" id="KYO18320.1"/>
    </source>
</evidence>
<name>A0A151M1G6_ALLMI</name>
<evidence type="ECO:0000313" key="10">
    <source>
        <dbReference type="Proteomes" id="UP000050525"/>
    </source>
</evidence>
<dbReference type="Pfam" id="PF13853">
    <property type="entry name" value="7tm_4"/>
    <property type="match status" value="1"/>
</dbReference>
<comment type="subcellular location">
    <subcellularLocation>
        <location evidence="1">Membrane</location>
        <topology evidence="1">Multi-pass membrane protein</topology>
    </subcellularLocation>
</comment>
<evidence type="ECO:0000256" key="8">
    <source>
        <dbReference type="SAM" id="Phobius"/>
    </source>
</evidence>
<dbReference type="InterPro" id="IPR050402">
    <property type="entry name" value="OR51/52/56-like"/>
</dbReference>
<evidence type="ECO:0000256" key="6">
    <source>
        <dbReference type="ARBA" id="ARBA00023136"/>
    </source>
</evidence>
<dbReference type="GO" id="GO:0005886">
    <property type="term" value="C:plasma membrane"/>
    <property type="evidence" value="ECO:0007669"/>
    <property type="project" value="TreeGrafter"/>
</dbReference>
<evidence type="ECO:0000256" key="5">
    <source>
        <dbReference type="ARBA" id="ARBA00022989"/>
    </source>
</evidence>
<proteinExistence type="predicted"/>
<keyword evidence="2" id="KW-0716">Sensory transduction</keyword>
<dbReference type="GO" id="GO:0004984">
    <property type="term" value="F:olfactory receptor activity"/>
    <property type="evidence" value="ECO:0007669"/>
    <property type="project" value="InterPro"/>
</dbReference>
<dbReference type="GO" id="GO:0007186">
    <property type="term" value="P:G protein-coupled receptor signaling pathway"/>
    <property type="evidence" value="ECO:0007669"/>
    <property type="project" value="InterPro"/>
</dbReference>
<dbReference type="Gene3D" id="1.20.1070.10">
    <property type="entry name" value="Rhodopsin 7-helix transmembrane proteins"/>
    <property type="match status" value="1"/>
</dbReference>
<dbReference type="AlphaFoldDB" id="A0A151M1G6"/>
<dbReference type="InterPro" id="IPR000725">
    <property type="entry name" value="Olfact_rcpt"/>
</dbReference>
<sequence length="127" mass="14427">MLRLACTHTQVNNLYGLTMVIFNKGVDSLSILLSYTLIIKALLAITSQDARTKAFKTCISHICAILISLSILHRFGKHLSPIMHVLMADAYLLVPPVLNPILYTLKIKQIRWWIFRLFHPKTSCLHG</sequence>
<feature type="transmembrane region" description="Helical" evidence="8">
    <location>
        <begin position="58"/>
        <end position="76"/>
    </location>
</feature>
<keyword evidence="7" id="KW-0807">Transducer</keyword>
<keyword evidence="5 8" id="KW-1133">Transmembrane helix</keyword>
<evidence type="ECO:0000256" key="3">
    <source>
        <dbReference type="ARBA" id="ARBA00022692"/>
    </source>
</evidence>
<evidence type="ECO:0008006" key="11">
    <source>
        <dbReference type="Google" id="ProtNLM"/>
    </source>
</evidence>
<reference evidence="9 10" key="1">
    <citation type="journal article" date="2012" name="Genome Biol.">
        <title>Sequencing three crocodilian genomes to illuminate the evolution of archosaurs and amniotes.</title>
        <authorList>
            <person name="St John J.A."/>
            <person name="Braun E.L."/>
            <person name="Isberg S.R."/>
            <person name="Miles L.G."/>
            <person name="Chong A.Y."/>
            <person name="Gongora J."/>
            <person name="Dalzell P."/>
            <person name="Moran C."/>
            <person name="Bed'hom B."/>
            <person name="Abzhanov A."/>
            <person name="Burgess S.C."/>
            <person name="Cooksey A.M."/>
            <person name="Castoe T.A."/>
            <person name="Crawford N.G."/>
            <person name="Densmore L.D."/>
            <person name="Drew J.C."/>
            <person name="Edwards S.V."/>
            <person name="Faircloth B.C."/>
            <person name="Fujita M.K."/>
            <person name="Greenwold M.J."/>
            <person name="Hoffmann F.G."/>
            <person name="Howard J.M."/>
            <person name="Iguchi T."/>
            <person name="Janes D.E."/>
            <person name="Khan S.Y."/>
            <person name="Kohno S."/>
            <person name="de Koning A.J."/>
            <person name="Lance S.L."/>
            <person name="McCarthy F.M."/>
            <person name="McCormack J.E."/>
            <person name="Merchant M.E."/>
            <person name="Peterson D.G."/>
            <person name="Pollock D.D."/>
            <person name="Pourmand N."/>
            <person name="Raney B.J."/>
            <person name="Roessler K.A."/>
            <person name="Sanford J.R."/>
            <person name="Sawyer R.H."/>
            <person name="Schmidt C.J."/>
            <person name="Triplett E.W."/>
            <person name="Tuberville T.D."/>
            <person name="Venegas-Anaya M."/>
            <person name="Howard J.T."/>
            <person name="Jarvis E.D."/>
            <person name="Guillette L.J.Jr."/>
            <person name="Glenn T.C."/>
            <person name="Green R.E."/>
            <person name="Ray D.A."/>
        </authorList>
    </citation>
    <scope>NUCLEOTIDE SEQUENCE [LARGE SCALE GENOMIC DNA]</scope>
    <source>
        <strain evidence="9">KSC_2009_1</strain>
    </source>
</reference>
<dbReference type="STRING" id="8496.A0A151M1G6"/>
<keyword evidence="10" id="KW-1185">Reference proteome</keyword>
<evidence type="ECO:0000256" key="1">
    <source>
        <dbReference type="ARBA" id="ARBA00004141"/>
    </source>
</evidence>
<dbReference type="SUPFAM" id="SSF81321">
    <property type="entry name" value="Family A G protein-coupled receptor-like"/>
    <property type="match status" value="1"/>
</dbReference>
<dbReference type="Proteomes" id="UP000050525">
    <property type="component" value="Unassembled WGS sequence"/>
</dbReference>
<accession>A0A151M1G6</accession>
<keyword evidence="3 8" id="KW-0812">Transmembrane</keyword>
<evidence type="ECO:0000256" key="7">
    <source>
        <dbReference type="ARBA" id="ARBA00023224"/>
    </source>
</evidence>
<evidence type="ECO:0000256" key="2">
    <source>
        <dbReference type="ARBA" id="ARBA00022606"/>
    </source>
</evidence>
<evidence type="ECO:0000256" key="4">
    <source>
        <dbReference type="ARBA" id="ARBA00022725"/>
    </source>
</evidence>
<gene>
    <name evidence="9" type="ORF">Y1Q_0012800</name>
</gene>
<keyword evidence="6 8" id="KW-0472">Membrane</keyword>
<feature type="transmembrane region" description="Helical" evidence="8">
    <location>
        <begin position="82"/>
        <end position="105"/>
    </location>
</feature>